<dbReference type="InterPro" id="IPR004358">
    <property type="entry name" value="Sig_transdc_His_kin-like_C"/>
</dbReference>
<dbReference type="Pfam" id="PF00512">
    <property type="entry name" value="HisKA"/>
    <property type="match status" value="1"/>
</dbReference>
<dbReference type="Pfam" id="PF02518">
    <property type="entry name" value="HATPase_c"/>
    <property type="match status" value="1"/>
</dbReference>
<comment type="subcellular location">
    <subcellularLocation>
        <location evidence="2">Cell membrane</location>
    </subcellularLocation>
</comment>
<dbReference type="PANTHER" id="PTHR42878:SF15">
    <property type="entry name" value="BACTERIOPHYTOCHROME"/>
    <property type="match status" value="1"/>
</dbReference>
<dbReference type="InterPro" id="IPR050351">
    <property type="entry name" value="BphY/WalK/GraS-like"/>
</dbReference>
<dbReference type="Gene3D" id="3.30.565.10">
    <property type="entry name" value="Histidine kinase-like ATPase, C-terminal domain"/>
    <property type="match status" value="1"/>
</dbReference>
<proteinExistence type="predicted"/>
<dbReference type="EMBL" id="BAABKO010000001">
    <property type="protein sequence ID" value="GAA4765746.1"/>
    <property type="molecule type" value="Genomic_DNA"/>
</dbReference>
<dbReference type="InterPro" id="IPR036890">
    <property type="entry name" value="HATPase_C_sf"/>
</dbReference>
<name>A0ABP8ZTW1_9MICO</name>
<dbReference type="InterPro" id="IPR036097">
    <property type="entry name" value="HisK_dim/P_sf"/>
</dbReference>
<dbReference type="PROSITE" id="PS50109">
    <property type="entry name" value="HIS_KIN"/>
    <property type="match status" value="1"/>
</dbReference>
<evidence type="ECO:0000256" key="8">
    <source>
        <dbReference type="ARBA" id="ARBA00039401"/>
    </source>
</evidence>
<dbReference type="SUPFAM" id="SSF55781">
    <property type="entry name" value="GAF domain-like"/>
    <property type="match status" value="1"/>
</dbReference>
<gene>
    <name evidence="10" type="ORF">GCM10023351_05950</name>
</gene>
<dbReference type="Proteomes" id="UP001501645">
    <property type="component" value="Unassembled WGS sequence"/>
</dbReference>
<keyword evidence="11" id="KW-1185">Reference proteome</keyword>
<keyword evidence="4" id="KW-0597">Phosphoprotein</keyword>
<evidence type="ECO:0000256" key="7">
    <source>
        <dbReference type="ARBA" id="ARBA00023012"/>
    </source>
</evidence>
<dbReference type="Gene3D" id="1.10.287.130">
    <property type="match status" value="1"/>
</dbReference>
<dbReference type="InterPro" id="IPR003594">
    <property type="entry name" value="HATPase_dom"/>
</dbReference>
<keyword evidence="7" id="KW-0902">Two-component regulatory system</keyword>
<dbReference type="RefSeq" id="WP_345435788.1">
    <property type="nucleotide sequence ID" value="NZ_BAABKO010000001.1"/>
</dbReference>
<evidence type="ECO:0000256" key="2">
    <source>
        <dbReference type="ARBA" id="ARBA00004236"/>
    </source>
</evidence>
<evidence type="ECO:0000256" key="1">
    <source>
        <dbReference type="ARBA" id="ARBA00000085"/>
    </source>
</evidence>
<dbReference type="SMART" id="SM00388">
    <property type="entry name" value="HisKA"/>
    <property type="match status" value="1"/>
</dbReference>
<comment type="catalytic activity">
    <reaction evidence="1">
        <text>ATP + protein L-histidine = ADP + protein N-phospho-L-histidine.</text>
        <dbReference type="EC" id="2.7.13.3"/>
    </reaction>
</comment>
<dbReference type="InterPro" id="IPR029016">
    <property type="entry name" value="GAF-like_dom_sf"/>
</dbReference>
<evidence type="ECO:0000256" key="6">
    <source>
        <dbReference type="ARBA" id="ARBA00022777"/>
    </source>
</evidence>
<keyword evidence="5" id="KW-0808">Transferase</keyword>
<organism evidence="10 11">
    <name type="scientific">Microbacterium gilvum</name>
    <dbReference type="NCBI Taxonomy" id="1336204"/>
    <lineage>
        <taxon>Bacteria</taxon>
        <taxon>Bacillati</taxon>
        <taxon>Actinomycetota</taxon>
        <taxon>Actinomycetes</taxon>
        <taxon>Micrococcales</taxon>
        <taxon>Microbacteriaceae</taxon>
        <taxon>Microbacterium</taxon>
    </lineage>
</organism>
<dbReference type="EC" id="2.7.13.3" evidence="3"/>
<comment type="caution">
    <text evidence="10">The sequence shown here is derived from an EMBL/GenBank/DDBJ whole genome shotgun (WGS) entry which is preliminary data.</text>
</comment>
<reference evidence="11" key="1">
    <citation type="journal article" date="2019" name="Int. J. Syst. Evol. Microbiol.">
        <title>The Global Catalogue of Microorganisms (GCM) 10K type strain sequencing project: providing services to taxonomists for standard genome sequencing and annotation.</title>
        <authorList>
            <consortium name="The Broad Institute Genomics Platform"/>
            <consortium name="The Broad Institute Genome Sequencing Center for Infectious Disease"/>
            <person name="Wu L."/>
            <person name="Ma J."/>
        </authorList>
    </citation>
    <scope>NUCLEOTIDE SEQUENCE [LARGE SCALE GENOMIC DNA]</scope>
    <source>
        <strain evidence="11">JCM 18537</strain>
    </source>
</reference>
<protein>
    <recommendedName>
        <fullName evidence="8">Sensor-like histidine kinase SenX3</fullName>
        <ecNumber evidence="3">2.7.13.3</ecNumber>
    </recommendedName>
</protein>
<evidence type="ECO:0000259" key="9">
    <source>
        <dbReference type="PROSITE" id="PS50109"/>
    </source>
</evidence>
<accession>A0ABP8ZTW1</accession>
<dbReference type="Gene3D" id="3.30.450.40">
    <property type="match status" value="1"/>
</dbReference>
<sequence length="397" mass="41790">MSTAEDVARRAVVDQYRIVGEPPEADLEGIVRLAATLCGVSTAVINIIDDRSQHQIAAVGLEPAVCSREDSMCAVVIRRPEHVVVPDAREDARFAANPFVTGEIARVRFYASSPLVTPSGVVIGTLCVFDEDTGELPPDVSEAMDLLARQVIDVLELRRMTRALGEANAQLARFAGQVSHDLRNPLTALSGFLELAADSPEMARAPQVARAVSRAESAAERMTAMIADLLAFARAGGALPRLADVDLGAVALAARDDLDAATHATHARIEVDLDARVRGDATLLGALLQNLLANAVKFTAAAGREPRVRVHAEQLAGAWRVLVDDNGPGIPETRRDDVFALLHRAASDGVPGLGIGLSTCQRIVQAHGGHIGIDDAPGGGARVWVVLPAADTARAAA</sequence>
<evidence type="ECO:0000313" key="11">
    <source>
        <dbReference type="Proteomes" id="UP001501645"/>
    </source>
</evidence>
<evidence type="ECO:0000256" key="3">
    <source>
        <dbReference type="ARBA" id="ARBA00012438"/>
    </source>
</evidence>
<evidence type="ECO:0000256" key="4">
    <source>
        <dbReference type="ARBA" id="ARBA00022553"/>
    </source>
</evidence>
<keyword evidence="6" id="KW-0418">Kinase</keyword>
<evidence type="ECO:0000313" key="10">
    <source>
        <dbReference type="EMBL" id="GAA4765746.1"/>
    </source>
</evidence>
<dbReference type="PANTHER" id="PTHR42878">
    <property type="entry name" value="TWO-COMPONENT HISTIDINE KINASE"/>
    <property type="match status" value="1"/>
</dbReference>
<dbReference type="SUPFAM" id="SSF47384">
    <property type="entry name" value="Homodimeric domain of signal transducing histidine kinase"/>
    <property type="match status" value="1"/>
</dbReference>
<dbReference type="InterPro" id="IPR003661">
    <property type="entry name" value="HisK_dim/P_dom"/>
</dbReference>
<evidence type="ECO:0000256" key="5">
    <source>
        <dbReference type="ARBA" id="ARBA00022679"/>
    </source>
</evidence>
<dbReference type="SMART" id="SM00387">
    <property type="entry name" value="HATPase_c"/>
    <property type="match status" value="1"/>
</dbReference>
<dbReference type="InterPro" id="IPR005467">
    <property type="entry name" value="His_kinase_dom"/>
</dbReference>
<feature type="domain" description="Histidine kinase" evidence="9">
    <location>
        <begin position="177"/>
        <end position="391"/>
    </location>
</feature>
<dbReference type="SUPFAM" id="SSF55874">
    <property type="entry name" value="ATPase domain of HSP90 chaperone/DNA topoisomerase II/histidine kinase"/>
    <property type="match status" value="1"/>
</dbReference>
<dbReference type="CDD" id="cd00082">
    <property type="entry name" value="HisKA"/>
    <property type="match status" value="1"/>
</dbReference>
<dbReference type="PRINTS" id="PR00344">
    <property type="entry name" value="BCTRLSENSOR"/>
</dbReference>